<evidence type="ECO:0000313" key="2">
    <source>
        <dbReference type="EMBL" id="MCQ6963466.1"/>
    </source>
</evidence>
<name>A0AAE3HBV5_9EURY</name>
<gene>
    <name evidence="2" type="ORF">PV02_10120</name>
</gene>
<keyword evidence="1" id="KW-0472">Membrane</keyword>
<keyword evidence="3" id="KW-1185">Reference proteome</keyword>
<sequence>MCKQVKYRKVCDKSQLALVILGYYQMINAGFLGTILESIDDYLFLLDDYFTVSIRFLWSILKIRRDYQLFQLRYQYRKR</sequence>
<comment type="caution">
    <text evidence="2">The sequence shown here is derived from an EMBL/GenBank/DDBJ whole genome shotgun (WGS) entry which is preliminary data.</text>
</comment>
<organism evidence="2 3">
    <name type="scientific">Methanolobus chelungpuianus</name>
    <dbReference type="NCBI Taxonomy" id="502115"/>
    <lineage>
        <taxon>Archaea</taxon>
        <taxon>Methanobacteriati</taxon>
        <taxon>Methanobacteriota</taxon>
        <taxon>Stenosarchaea group</taxon>
        <taxon>Methanomicrobia</taxon>
        <taxon>Methanosarcinales</taxon>
        <taxon>Methanosarcinaceae</taxon>
        <taxon>Methanolobus</taxon>
    </lineage>
</organism>
<keyword evidence="1" id="KW-0812">Transmembrane</keyword>
<feature type="transmembrane region" description="Helical" evidence="1">
    <location>
        <begin position="16"/>
        <end position="36"/>
    </location>
</feature>
<protein>
    <submittedName>
        <fullName evidence="2">Uncharacterized protein</fullName>
    </submittedName>
</protein>
<feature type="transmembrane region" description="Helical" evidence="1">
    <location>
        <begin position="42"/>
        <end position="61"/>
    </location>
</feature>
<keyword evidence="1" id="KW-1133">Transmembrane helix</keyword>
<dbReference type="Proteomes" id="UP001206983">
    <property type="component" value="Unassembled WGS sequence"/>
</dbReference>
<dbReference type="AlphaFoldDB" id="A0AAE3HBV5"/>
<accession>A0AAE3HBV5</accession>
<evidence type="ECO:0000313" key="3">
    <source>
        <dbReference type="Proteomes" id="UP001206983"/>
    </source>
</evidence>
<dbReference type="EMBL" id="JTEO01000006">
    <property type="protein sequence ID" value="MCQ6963466.1"/>
    <property type="molecule type" value="Genomic_DNA"/>
</dbReference>
<reference evidence="2 3" key="1">
    <citation type="journal article" date="2011" name="Appl. Environ. Microbiol.">
        <title>Methanogenic archaea isolated from Taiwan's Chelungpu fault.</title>
        <authorList>
            <person name="Wu S.Y."/>
            <person name="Lai M.C."/>
        </authorList>
    </citation>
    <scope>NUCLEOTIDE SEQUENCE [LARGE SCALE GENOMIC DNA]</scope>
    <source>
        <strain evidence="2 3">St545Mb</strain>
    </source>
</reference>
<evidence type="ECO:0000256" key="1">
    <source>
        <dbReference type="SAM" id="Phobius"/>
    </source>
</evidence>
<proteinExistence type="predicted"/>